<organism evidence="2 3">
    <name type="scientific">Puccinia coronata f. sp. avenae</name>
    <dbReference type="NCBI Taxonomy" id="200324"/>
    <lineage>
        <taxon>Eukaryota</taxon>
        <taxon>Fungi</taxon>
        <taxon>Dikarya</taxon>
        <taxon>Basidiomycota</taxon>
        <taxon>Pucciniomycotina</taxon>
        <taxon>Pucciniomycetes</taxon>
        <taxon>Pucciniales</taxon>
        <taxon>Pucciniaceae</taxon>
        <taxon>Puccinia</taxon>
    </lineage>
</organism>
<sequence>MYFEAQTGSSLKDTRGWPRTNTVLRLAQFNCKVQVANNDKGLSEEDLLTSHIRKRKGQTKKIPSKNSNPPEPTNKRKHKGQAKTIPSENSNPPEPTNTRKHKLQAKTFPSKNSNANNKQEDNGKIVFGDEENEAKEDEDEYVDDEDEDEENYDEGDVLLA</sequence>
<proteinExistence type="predicted"/>
<accession>A0A2N5TTC8</accession>
<dbReference type="AlphaFoldDB" id="A0A2N5TTC8"/>
<gene>
    <name evidence="2" type="ORF">PCASD_20790</name>
</gene>
<feature type="compositionally biased region" description="Acidic residues" evidence="1">
    <location>
        <begin position="128"/>
        <end position="160"/>
    </location>
</feature>
<dbReference type="Proteomes" id="UP000235392">
    <property type="component" value="Unassembled WGS sequence"/>
</dbReference>
<evidence type="ECO:0000313" key="2">
    <source>
        <dbReference type="EMBL" id="PLW28765.1"/>
    </source>
</evidence>
<reference evidence="2 3" key="1">
    <citation type="submission" date="2017-11" db="EMBL/GenBank/DDBJ databases">
        <title>De novo assembly and phasing of dikaryotic genomes from two isolates of Puccinia coronata f. sp. avenae, the causal agent of oat crown rust.</title>
        <authorList>
            <person name="Miller M.E."/>
            <person name="Zhang Y."/>
            <person name="Omidvar V."/>
            <person name="Sperschneider J."/>
            <person name="Schwessinger B."/>
            <person name="Raley C."/>
            <person name="Palmer J.M."/>
            <person name="Garnica D."/>
            <person name="Upadhyaya N."/>
            <person name="Rathjen J."/>
            <person name="Taylor J.M."/>
            <person name="Park R.F."/>
            <person name="Dodds P.N."/>
            <person name="Hirsch C.D."/>
            <person name="Kianian S.F."/>
            <person name="Figueroa M."/>
        </authorList>
    </citation>
    <scope>NUCLEOTIDE SEQUENCE [LARGE SCALE GENOMIC DNA]</scope>
    <source>
        <strain evidence="2">12SD80</strain>
    </source>
</reference>
<name>A0A2N5TTC8_9BASI</name>
<dbReference type="EMBL" id="PGCI01000353">
    <property type="protein sequence ID" value="PLW28765.1"/>
    <property type="molecule type" value="Genomic_DNA"/>
</dbReference>
<feature type="region of interest" description="Disordered" evidence="1">
    <location>
        <begin position="36"/>
        <end position="160"/>
    </location>
</feature>
<evidence type="ECO:0000313" key="3">
    <source>
        <dbReference type="Proteomes" id="UP000235392"/>
    </source>
</evidence>
<evidence type="ECO:0000256" key="1">
    <source>
        <dbReference type="SAM" id="MobiDB-lite"/>
    </source>
</evidence>
<comment type="caution">
    <text evidence="2">The sequence shown here is derived from an EMBL/GenBank/DDBJ whole genome shotgun (WGS) entry which is preliminary data.</text>
</comment>
<feature type="compositionally biased region" description="Polar residues" evidence="1">
    <location>
        <begin position="107"/>
        <end position="117"/>
    </location>
</feature>
<protein>
    <submittedName>
        <fullName evidence="2">Uncharacterized protein</fullName>
    </submittedName>
</protein>
<feature type="compositionally biased region" description="Basic residues" evidence="1">
    <location>
        <begin position="51"/>
        <end position="63"/>
    </location>
</feature>